<evidence type="ECO:0000256" key="3">
    <source>
        <dbReference type="SAM" id="SignalP"/>
    </source>
</evidence>
<feature type="domain" description="DUF2427" evidence="4">
    <location>
        <begin position="126"/>
        <end position="211"/>
    </location>
</feature>
<feature type="transmembrane region" description="Helical" evidence="2">
    <location>
        <begin position="589"/>
        <end position="610"/>
    </location>
</feature>
<feature type="compositionally biased region" description="Basic and acidic residues" evidence="1">
    <location>
        <begin position="84"/>
        <end position="93"/>
    </location>
</feature>
<feature type="transmembrane region" description="Helical" evidence="2">
    <location>
        <begin position="517"/>
        <end position="539"/>
    </location>
</feature>
<feature type="signal peptide" evidence="3">
    <location>
        <begin position="1"/>
        <end position="16"/>
    </location>
</feature>
<feature type="transmembrane region" description="Helical" evidence="2">
    <location>
        <begin position="551"/>
        <end position="569"/>
    </location>
</feature>
<dbReference type="PANTHER" id="PTHR31685:SF3">
    <property type="entry name" value="INTEGRAL MEMBRANE PROTEIN (AFU_ORTHOLOGUE AFUA_6G12730)"/>
    <property type="match status" value="1"/>
</dbReference>
<feature type="chain" id="PRO_5001594147" evidence="3">
    <location>
        <begin position="17"/>
        <end position="634"/>
    </location>
</feature>
<evidence type="ECO:0000259" key="4">
    <source>
        <dbReference type="Pfam" id="PF10348"/>
    </source>
</evidence>
<dbReference type="InterPro" id="IPR018827">
    <property type="entry name" value="YTP1_C"/>
</dbReference>
<feature type="domain" description="Protein YTP1-like C-terminal" evidence="5">
    <location>
        <begin position="334"/>
        <end position="611"/>
    </location>
</feature>
<organism evidence="6">
    <name type="scientific">Rhodotorula toruloides</name>
    <name type="common">Yeast</name>
    <name type="synonym">Rhodosporidium toruloides</name>
    <dbReference type="NCBI Taxonomy" id="5286"/>
    <lineage>
        <taxon>Eukaryota</taxon>
        <taxon>Fungi</taxon>
        <taxon>Dikarya</taxon>
        <taxon>Basidiomycota</taxon>
        <taxon>Pucciniomycotina</taxon>
        <taxon>Microbotryomycetes</taxon>
        <taxon>Sporidiobolales</taxon>
        <taxon>Sporidiobolaceae</taxon>
        <taxon>Rhodotorula</taxon>
    </lineage>
</organism>
<evidence type="ECO:0000256" key="2">
    <source>
        <dbReference type="SAM" id="Phobius"/>
    </source>
</evidence>
<protein>
    <submittedName>
        <fullName evidence="6">RHTO0S05e06084g1_1</fullName>
    </submittedName>
</protein>
<reference evidence="6" key="1">
    <citation type="journal article" date="2014" name="Genome Announc.">
        <title>Draft genome sequence of Rhodosporidium toruloides CECT1137, an oleaginous yeast of biotechnological interest.</title>
        <authorList>
            <person name="Morin N."/>
            <person name="Calcas X."/>
            <person name="Devillers H."/>
            <person name="Durrens P."/>
            <person name="Sherman D.J."/>
            <person name="Nicaud J.-M."/>
            <person name="Neuveglise C."/>
        </authorList>
    </citation>
    <scope>NUCLEOTIDE SEQUENCE</scope>
    <source>
        <strain evidence="6">CECT1137</strain>
    </source>
</reference>
<feature type="transmembrane region" description="Helical" evidence="2">
    <location>
        <begin position="132"/>
        <end position="154"/>
    </location>
</feature>
<gene>
    <name evidence="6" type="ORF">RHTO0S_05e06084g</name>
</gene>
<keyword evidence="2" id="KW-0472">Membrane</keyword>
<dbReference type="Pfam" id="PF10355">
    <property type="entry name" value="Ytp1"/>
    <property type="match status" value="1"/>
</dbReference>
<keyword evidence="2" id="KW-1133">Transmembrane helix</keyword>
<feature type="region of interest" description="Disordered" evidence="1">
    <location>
        <begin position="62"/>
        <end position="98"/>
    </location>
</feature>
<evidence type="ECO:0000313" key="6">
    <source>
        <dbReference type="EMBL" id="CDR40671.1"/>
    </source>
</evidence>
<name>A0A061ASX0_RHOTO</name>
<dbReference type="Pfam" id="PF10348">
    <property type="entry name" value="DUF2427"/>
    <property type="match status" value="1"/>
</dbReference>
<sequence length="634" mass="69303">MRAAALILLTATATLALPSVSSSPAQDLARRRPADALHLVGLVPRHGDDEDDDMGAMDHAEAMTSGHSAHDDTAAPASSVEAGGHSHGDEHAHGHSHSKPLLELNETQILLTHSPDPPSYWDFDHSDEGKPAVLYVHIALMTLAFFVLLPLALFLKAGRSALSIIPQTAFLVTSVLGLFFGQVYNGLTPDMYKGSSHTTWGWITMVLAVALNILDVGRFLLRFTRWGNKLDAKLAGLSLSEQYEKDERSVFQLGADEDEGDEAERLVSSPVAMHHPVSSPTRGNSLSFSDEDTAVHSDEADWREPARPKSTRQKVRRYLGLAADFAERMLVLLAYVEVCTGVAVWTGTCRENYLNGCLAHIIKGSIFVWYGLLSFARYCGAFSSLGWAWNRHPARNNSIWTAEFVESFVIFVYGSTNTWMERMGKTGAYSIKDIQHISIAVMFWGAGALGMVLESRTIRSWLATPAAQASGRSLDEIPPPPSAAASFNPFPAIAIGITGWAMSAHHQTYQFQVEVHALWGLLLGCFSLFRFLTYFFTYLRPPASILPSRPPTEALASLCLTAGGVVFILSTEQVTFAAMRHNADDVMAFLNLTIAAVCVWFFWIAALFAVKGWALGRSTPQYSASLRAKSVVSP</sequence>
<feature type="transmembrane region" description="Helical" evidence="2">
    <location>
        <begin position="367"/>
        <end position="387"/>
    </location>
</feature>
<evidence type="ECO:0000259" key="5">
    <source>
        <dbReference type="Pfam" id="PF10355"/>
    </source>
</evidence>
<keyword evidence="3" id="KW-0732">Signal</keyword>
<feature type="transmembrane region" description="Helical" evidence="2">
    <location>
        <begin position="399"/>
        <end position="416"/>
    </location>
</feature>
<feature type="transmembrane region" description="Helical" evidence="2">
    <location>
        <begin position="200"/>
        <end position="221"/>
    </location>
</feature>
<dbReference type="OrthoDB" id="4005299at2759"/>
<dbReference type="PANTHER" id="PTHR31685">
    <property type="entry name" value="INTEGRAL MEMBRANE PROTEIN (AFU_ORTHOLOGUE AFUA_6G12730)-RELATED"/>
    <property type="match status" value="1"/>
</dbReference>
<proteinExistence type="predicted"/>
<dbReference type="AlphaFoldDB" id="A0A061ASX0"/>
<evidence type="ECO:0000256" key="1">
    <source>
        <dbReference type="SAM" id="MobiDB-lite"/>
    </source>
</evidence>
<dbReference type="InterPro" id="IPR018825">
    <property type="entry name" value="DUF2427"/>
</dbReference>
<feature type="transmembrane region" description="Helical" evidence="2">
    <location>
        <begin position="161"/>
        <end position="180"/>
    </location>
</feature>
<dbReference type="EMBL" id="LK052940">
    <property type="protein sequence ID" value="CDR40671.1"/>
    <property type="molecule type" value="Genomic_DNA"/>
</dbReference>
<accession>A0A061ASX0</accession>
<keyword evidence="2" id="KW-0812">Transmembrane</keyword>
<feature type="transmembrane region" description="Helical" evidence="2">
    <location>
        <begin position="437"/>
        <end position="453"/>
    </location>
</feature>